<keyword evidence="3" id="KW-0949">S-adenosyl-L-methionine</keyword>
<dbReference type="CDD" id="cd02440">
    <property type="entry name" value="AdoMet_MTases"/>
    <property type="match status" value="1"/>
</dbReference>
<keyword evidence="1" id="KW-0489">Methyltransferase</keyword>
<keyword evidence="6" id="KW-1185">Reference proteome</keyword>
<protein>
    <recommendedName>
        <fullName evidence="7">Peptide chain release factor N(5)-glutamine methyltransferase</fullName>
    </recommendedName>
</protein>
<proteinExistence type="predicted"/>
<dbReference type="Pfam" id="PF06325">
    <property type="entry name" value="PrmA"/>
    <property type="match status" value="1"/>
</dbReference>
<dbReference type="PANTHER" id="PTHR47441">
    <property type="match status" value="1"/>
</dbReference>
<accession>A0AA36EG88</accession>
<reference evidence="5" key="1">
    <citation type="submission" date="2023-04" db="EMBL/GenBank/DDBJ databases">
        <authorList>
            <person name="Vijverberg K."/>
            <person name="Xiong W."/>
            <person name="Schranz E."/>
        </authorList>
    </citation>
    <scope>NUCLEOTIDE SEQUENCE</scope>
</reference>
<sequence length="446" mass="49188">MYKHPLPPSSLKVYILHLDHLPSDPVTAANYLCLQLSQQSGNGERSRGGSRPTKHRTVGAGMGDGTIPCVLSLAIKQMNLSSLARLSSLSTVFASRTLNRSIAFKPISCSSSVSVPHAPTSLNPNLPLFLRPPTFTATLSDLQKWQNWAKTLASSIGSSFTDSDNGPDSEILHRELNWLIEDALQNPKPLLTRNDSEHDIVLQLRADLGDLYTLWKQRIEKRRPFQYIVGCEHWRDLVLSVEEGVLIPRPETELMIDLVDDTIKQNVELKEGLWVDLGTGSGAIAIGIGRILGDSGRVIAIDLSPIAVQVASFNVNRYNLQDKISVKQGSWFDPLIEFEGRVAGFVSNPPYIPSRHINGLQAEVGRHEPILALDGGEDGMSDLLHLCNGAALMLKPGGFFAFETNGEDQCLFLVDHMETIHHDSFHNLKIIPDFAGIQRFVTGIRI</sequence>
<evidence type="ECO:0008006" key="7">
    <source>
        <dbReference type="Google" id="ProtNLM"/>
    </source>
</evidence>
<name>A0AA36EG88_LACSI</name>
<evidence type="ECO:0000313" key="5">
    <source>
        <dbReference type="EMBL" id="CAI9295361.1"/>
    </source>
</evidence>
<dbReference type="InterPro" id="IPR029063">
    <property type="entry name" value="SAM-dependent_MTases_sf"/>
</dbReference>
<dbReference type="Proteomes" id="UP001177003">
    <property type="component" value="Chromosome 7"/>
</dbReference>
<evidence type="ECO:0000256" key="1">
    <source>
        <dbReference type="ARBA" id="ARBA00022603"/>
    </source>
</evidence>
<dbReference type="InterPro" id="IPR004556">
    <property type="entry name" value="HemK-like"/>
</dbReference>
<organism evidence="5 6">
    <name type="scientific">Lactuca saligna</name>
    <name type="common">Willowleaf lettuce</name>
    <dbReference type="NCBI Taxonomy" id="75948"/>
    <lineage>
        <taxon>Eukaryota</taxon>
        <taxon>Viridiplantae</taxon>
        <taxon>Streptophyta</taxon>
        <taxon>Embryophyta</taxon>
        <taxon>Tracheophyta</taxon>
        <taxon>Spermatophyta</taxon>
        <taxon>Magnoliopsida</taxon>
        <taxon>eudicotyledons</taxon>
        <taxon>Gunneridae</taxon>
        <taxon>Pentapetalae</taxon>
        <taxon>asterids</taxon>
        <taxon>campanulids</taxon>
        <taxon>Asterales</taxon>
        <taxon>Asteraceae</taxon>
        <taxon>Cichorioideae</taxon>
        <taxon>Cichorieae</taxon>
        <taxon>Lactucinae</taxon>
        <taxon>Lactuca</taxon>
    </lineage>
</organism>
<keyword evidence="2" id="KW-0808">Transferase</keyword>
<dbReference type="GO" id="GO:0032259">
    <property type="term" value="P:methylation"/>
    <property type="evidence" value="ECO:0007669"/>
    <property type="project" value="UniProtKB-KW"/>
</dbReference>
<gene>
    <name evidence="5" type="ORF">LSALG_LOCUS34307</name>
</gene>
<evidence type="ECO:0000256" key="2">
    <source>
        <dbReference type="ARBA" id="ARBA00022679"/>
    </source>
</evidence>
<dbReference type="SUPFAM" id="SSF53335">
    <property type="entry name" value="S-adenosyl-L-methionine-dependent methyltransferases"/>
    <property type="match status" value="1"/>
</dbReference>
<evidence type="ECO:0000256" key="3">
    <source>
        <dbReference type="ARBA" id="ARBA00022691"/>
    </source>
</evidence>
<dbReference type="AlphaFoldDB" id="A0AA36EG88"/>
<dbReference type="EMBL" id="OX465083">
    <property type="protein sequence ID" value="CAI9295361.1"/>
    <property type="molecule type" value="Genomic_DNA"/>
</dbReference>
<dbReference type="NCBIfam" id="TIGR00536">
    <property type="entry name" value="hemK_fam"/>
    <property type="match status" value="1"/>
</dbReference>
<evidence type="ECO:0000313" key="6">
    <source>
        <dbReference type="Proteomes" id="UP001177003"/>
    </source>
</evidence>
<dbReference type="Gene3D" id="3.40.50.150">
    <property type="entry name" value="Vaccinia Virus protein VP39"/>
    <property type="match status" value="1"/>
</dbReference>
<feature type="region of interest" description="Disordered" evidence="4">
    <location>
        <begin position="40"/>
        <end position="59"/>
    </location>
</feature>
<evidence type="ECO:0000256" key="4">
    <source>
        <dbReference type="SAM" id="MobiDB-lite"/>
    </source>
</evidence>
<dbReference type="InterPro" id="IPR052663">
    <property type="entry name" value="RF_glutamine_MTase_cyano"/>
</dbReference>
<dbReference type="PANTHER" id="PTHR47441:SF3">
    <property type="entry name" value="RELEASE FACTOR GLUTAMINE METHYLTRANSFERASE"/>
    <property type="match status" value="1"/>
</dbReference>
<dbReference type="GO" id="GO:0008276">
    <property type="term" value="F:protein methyltransferase activity"/>
    <property type="evidence" value="ECO:0007669"/>
    <property type="project" value="InterPro"/>
</dbReference>